<feature type="compositionally biased region" description="Polar residues" evidence="1">
    <location>
        <begin position="164"/>
        <end position="188"/>
    </location>
</feature>
<accession>A0ABP1PZZ0</accession>
<feature type="region of interest" description="Disordered" evidence="1">
    <location>
        <begin position="90"/>
        <end position="129"/>
    </location>
</feature>
<proteinExistence type="predicted"/>
<comment type="caution">
    <text evidence="2">The sequence shown here is derived from an EMBL/GenBank/DDBJ whole genome shotgun (WGS) entry which is preliminary data.</text>
</comment>
<name>A0ABP1PZZ0_9HEXA</name>
<gene>
    <name evidence="2" type="ORF">ODALV1_LOCUS5739</name>
</gene>
<keyword evidence="3" id="KW-1185">Reference proteome</keyword>
<evidence type="ECO:0000313" key="3">
    <source>
        <dbReference type="Proteomes" id="UP001642540"/>
    </source>
</evidence>
<dbReference type="Proteomes" id="UP001642540">
    <property type="component" value="Unassembled WGS sequence"/>
</dbReference>
<feature type="region of interest" description="Disordered" evidence="1">
    <location>
        <begin position="164"/>
        <end position="228"/>
    </location>
</feature>
<reference evidence="2 3" key="1">
    <citation type="submission" date="2024-08" db="EMBL/GenBank/DDBJ databases">
        <authorList>
            <person name="Cucini C."/>
            <person name="Frati F."/>
        </authorList>
    </citation>
    <scope>NUCLEOTIDE SEQUENCE [LARGE SCALE GENOMIC DNA]</scope>
</reference>
<evidence type="ECO:0000256" key="1">
    <source>
        <dbReference type="SAM" id="MobiDB-lite"/>
    </source>
</evidence>
<organism evidence="2 3">
    <name type="scientific">Orchesella dallaii</name>
    <dbReference type="NCBI Taxonomy" id="48710"/>
    <lineage>
        <taxon>Eukaryota</taxon>
        <taxon>Metazoa</taxon>
        <taxon>Ecdysozoa</taxon>
        <taxon>Arthropoda</taxon>
        <taxon>Hexapoda</taxon>
        <taxon>Collembola</taxon>
        <taxon>Entomobryomorpha</taxon>
        <taxon>Entomobryoidea</taxon>
        <taxon>Orchesellidae</taxon>
        <taxon>Orchesellinae</taxon>
        <taxon>Orchesella</taxon>
    </lineage>
</organism>
<evidence type="ECO:0000313" key="2">
    <source>
        <dbReference type="EMBL" id="CAL8084261.1"/>
    </source>
</evidence>
<sequence>MVCKDTTNHTSLISRHDKYSLKQLKKQNRFYRRIFAQANIESSYYNPKMKNLRNYRIPKLSNSSSEGTSSPPIEYSFRMSSLQRNRRYFTGRWPRGSSSSASSSRSGSIFTGHRPVNEDTLSSPIDEGIGSDTEYEPWWNRFGQAANSHNLFLQSIALVTQRQNSQSSDLTDGSPDASNSLSSLQSIAEDSLESPPQEGTNTIPGGKIGQPTRPDEADDSNDKEVLVIGLSEKEKREVKRWTKYLSRRKQ</sequence>
<dbReference type="EMBL" id="CAXLJM020000018">
    <property type="protein sequence ID" value="CAL8084261.1"/>
    <property type="molecule type" value="Genomic_DNA"/>
</dbReference>
<protein>
    <submittedName>
        <fullName evidence="2">Uncharacterized protein</fullName>
    </submittedName>
</protein>
<feature type="compositionally biased region" description="Low complexity" evidence="1">
    <location>
        <begin position="95"/>
        <end position="108"/>
    </location>
</feature>